<dbReference type="AlphaFoldDB" id="A0A077R6B7"/>
<feature type="compositionally biased region" description="Basic and acidic residues" evidence="3">
    <location>
        <begin position="322"/>
        <end position="333"/>
    </location>
</feature>
<dbReference type="Pfam" id="PF01408">
    <property type="entry name" value="GFO_IDH_MocA"/>
    <property type="match status" value="1"/>
</dbReference>
<proteinExistence type="inferred from homology"/>
<name>A0A077R6B7_9BASI</name>
<protein>
    <submittedName>
        <fullName evidence="6">Nad-binding protein</fullName>
    </submittedName>
</protein>
<dbReference type="Gene3D" id="3.30.360.10">
    <property type="entry name" value="Dihydrodipicolinate Reductase, domain 2"/>
    <property type="match status" value="1"/>
</dbReference>
<dbReference type="EMBL" id="HG529546">
    <property type="protein sequence ID" value="CDI52644.1"/>
    <property type="molecule type" value="Genomic_DNA"/>
</dbReference>
<dbReference type="Gene3D" id="3.40.50.720">
    <property type="entry name" value="NAD(P)-binding Rossmann-like Domain"/>
    <property type="match status" value="1"/>
</dbReference>
<evidence type="ECO:0000259" key="5">
    <source>
        <dbReference type="Pfam" id="PF22725"/>
    </source>
</evidence>
<dbReference type="GO" id="GO:0016491">
    <property type="term" value="F:oxidoreductase activity"/>
    <property type="evidence" value="ECO:0007669"/>
    <property type="project" value="UniProtKB-KW"/>
</dbReference>
<feature type="domain" description="Gfo/Idh/MocA-like oxidoreductase N-terminal" evidence="4">
    <location>
        <begin position="42"/>
        <end position="165"/>
    </location>
</feature>
<reference evidence="6" key="1">
    <citation type="journal article" date="2014" name="Genome Biol. Evol.">
        <title>Gene Loss Rather Than Gene Gain Is Associated with a Host Jump from Monocots to Dicots in the Smut Fungus Melanopsichium pennsylvanicum.</title>
        <authorList>
            <person name="Sharma R."/>
            <person name="Mishra B."/>
            <person name="Runge F."/>
            <person name="Thines M."/>
        </authorList>
    </citation>
    <scope>NUCLEOTIDE SEQUENCE</scope>
    <source>
        <strain evidence="6">4</strain>
    </source>
</reference>
<feature type="region of interest" description="Disordered" evidence="3">
    <location>
        <begin position="322"/>
        <end position="354"/>
    </location>
</feature>
<evidence type="ECO:0000259" key="4">
    <source>
        <dbReference type="Pfam" id="PF01408"/>
    </source>
</evidence>
<organism evidence="6">
    <name type="scientific">Melanopsichium pennsylvanicum 4</name>
    <dbReference type="NCBI Taxonomy" id="1398559"/>
    <lineage>
        <taxon>Eukaryota</taxon>
        <taxon>Fungi</taxon>
        <taxon>Dikarya</taxon>
        <taxon>Basidiomycota</taxon>
        <taxon>Ustilaginomycotina</taxon>
        <taxon>Ustilaginomycetes</taxon>
        <taxon>Ustilaginales</taxon>
        <taxon>Ustilaginaceae</taxon>
        <taxon>Melanopsichium</taxon>
    </lineage>
</organism>
<sequence length="462" mass="50148">MLPLTSSCLPTFIHLAPHTAHILITIRKHIQRSMSALSPIPVCIVGFGNSARTFHIPFITALPQLFTLHSIQQRPRTASNSSSPDASKLYPNLTVIPDFDSVLTTLPKGGLIIVTTTNDTHYPFAKRALESGFNVLVEKPVATNSSDVQALIDLQEKSGKLCAVYQNRRFDGDFLTIQSLLSDQGTEPSALGVPTYFESRFDRFRPYAKGGWREEVDPDTQGGGMLWDLGSHLIDQALFLFGPPESVTGFVRNQRNQGPNAVDDDWLAILNYPSSAPLPPSSPAAGSRIGGLRVSLGATCLSSHVDAEQPRFRIEGTRGAYEKRGTDPQEDQLKAGWTPSSHPEEFGVYSDTSDPDTVRLGRLTTMVRSDEDLAIPATGGATPTQPKLSVANIPTLPGRYIDLFANVANAINAGLEAEKQGKSPAEALRQVSLVGVERTLNAVKLIKLIRESSVQGKTLQWA</sequence>
<keyword evidence="2" id="KW-0560">Oxidoreductase</keyword>
<evidence type="ECO:0000313" key="6">
    <source>
        <dbReference type="EMBL" id="CDI52644.1"/>
    </source>
</evidence>
<dbReference type="Pfam" id="PF22725">
    <property type="entry name" value="GFO_IDH_MocA_C3"/>
    <property type="match status" value="1"/>
</dbReference>
<accession>A0A077R6B7</accession>
<evidence type="ECO:0000256" key="3">
    <source>
        <dbReference type="SAM" id="MobiDB-lite"/>
    </source>
</evidence>
<feature type="domain" description="GFO/IDH/MocA-like oxidoreductase" evidence="5">
    <location>
        <begin position="190"/>
        <end position="321"/>
    </location>
</feature>
<comment type="similarity">
    <text evidence="1">Belongs to the Gfo/Idh/MocA family.</text>
</comment>
<dbReference type="InterPro" id="IPR051317">
    <property type="entry name" value="Gfo/Idh/MocA_oxidoreduct"/>
</dbReference>
<dbReference type="InterPro" id="IPR000683">
    <property type="entry name" value="Gfo/Idh/MocA-like_OxRdtase_N"/>
</dbReference>
<dbReference type="SUPFAM" id="SSF51735">
    <property type="entry name" value="NAD(P)-binding Rossmann-fold domains"/>
    <property type="match status" value="1"/>
</dbReference>
<dbReference type="PANTHER" id="PTHR43708">
    <property type="entry name" value="CONSERVED EXPRESSED OXIDOREDUCTASE (EUROFUNG)"/>
    <property type="match status" value="1"/>
</dbReference>
<dbReference type="InterPro" id="IPR036291">
    <property type="entry name" value="NAD(P)-bd_dom_sf"/>
</dbReference>
<dbReference type="PANTHER" id="PTHR43708:SF5">
    <property type="entry name" value="CONSERVED EXPRESSED OXIDOREDUCTASE (EUROFUNG)-RELATED"/>
    <property type="match status" value="1"/>
</dbReference>
<dbReference type="GO" id="GO:0000166">
    <property type="term" value="F:nucleotide binding"/>
    <property type="evidence" value="ECO:0007669"/>
    <property type="project" value="InterPro"/>
</dbReference>
<evidence type="ECO:0000256" key="1">
    <source>
        <dbReference type="ARBA" id="ARBA00010928"/>
    </source>
</evidence>
<dbReference type="SUPFAM" id="SSF55347">
    <property type="entry name" value="Glyceraldehyde-3-phosphate dehydrogenase-like, C-terminal domain"/>
    <property type="match status" value="1"/>
</dbReference>
<dbReference type="InterPro" id="IPR055170">
    <property type="entry name" value="GFO_IDH_MocA-like_dom"/>
</dbReference>
<evidence type="ECO:0000256" key="2">
    <source>
        <dbReference type="ARBA" id="ARBA00023002"/>
    </source>
</evidence>